<feature type="compositionally biased region" description="Polar residues" evidence="1">
    <location>
        <begin position="99"/>
        <end position="112"/>
    </location>
</feature>
<dbReference type="Proteomes" id="UP000053201">
    <property type="component" value="Unassembled WGS sequence"/>
</dbReference>
<dbReference type="AlphaFoldDB" id="A0A0L0HPV1"/>
<feature type="region of interest" description="Disordered" evidence="1">
    <location>
        <begin position="1"/>
        <end position="55"/>
    </location>
</feature>
<dbReference type="VEuPathDB" id="FungiDB:SPPG_02173"/>
<feature type="compositionally biased region" description="Polar residues" evidence="1">
    <location>
        <begin position="243"/>
        <end position="268"/>
    </location>
</feature>
<sequence length="315" mass="34346">MQKEHDSSDENDMLDSVPPPPTRRRGSVLDDAIMRDMLGKRAAPAEGQEDREERERMERMYVMLRWSKRYRAALVRDANASFAADVEAASSPSEASTSFTQLSTPSTSSTMSNLDMTARRSSMSTGSFGAGRMFAKDELDAALAGLELDSAAASSHLDVSSAEASRRGSDSYEEPTEVVCRPLTATTGVLTRKRPSTDRPKRRVQFAEEVKLIPPEELIDDEGGDADNELSGDESGEIEENESNQSITPMETSDANIITATSNKNSTSSDEDEEEGEEAQKIDVKSKSPAVKKLTKAFKRAFLGAKPQVRVVHAA</sequence>
<feature type="compositionally biased region" description="Acidic residues" evidence="1">
    <location>
        <begin position="217"/>
        <end position="242"/>
    </location>
</feature>
<gene>
    <name evidence="2" type="ORF">SPPG_02160</name>
    <name evidence="3" type="ORF">SPPG_02173</name>
</gene>
<evidence type="ECO:0000313" key="4">
    <source>
        <dbReference type="Proteomes" id="UP000053201"/>
    </source>
</evidence>
<feature type="region of interest" description="Disordered" evidence="1">
    <location>
        <begin position="189"/>
        <end position="288"/>
    </location>
</feature>
<name>A0A0L0HPV1_SPIPD</name>
<evidence type="ECO:0000313" key="3">
    <source>
        <dbReference type="EMBL" id="KND03112.1"/>
    </source>
</evidence>
<evidence type="ECO:0000256" key="1">
    <source>
        <dbReference type="SAM" id="MobiDB-lite"/>
    </source>
</evidence>
<reference evidence="3 4" key="1">
    <citation type="submission" date="2009-08" db="EMBL/GenBank/DDBJ databases">
        <title>The Genome Sequence of Spizellomyces punctatus strain DAOM BR117.</title>
        <authorList>
            <consortium name="The Broad Institute Genome Sequencing Platform"/>
            <person name="Russ C."/>
            <person name="Cuomo C."/>
            <person name="Shea T."/>
            <person name="Young S.K."/>
            <person name="Zeng Q."/>
            <person name="Koehrsen M."/>
            <person name="Haas B."/>
            <person name="Borodovsky M."/>
            <person name="Guigo R."/>
            <person name="Alvarado L."/>
            <person name="Berlin A."/>
            <person name="Bochicchio J."/>
            <person name="Borenstein D."/>
            <person name="Chapman S."/>
            <person name="Chen Z."/>
            <person name="Engels R."/>
            <person name="Freedman E."/>
            <person name="Gellesch M."/>
            <person name="Goldberg J."/>
            <person name="Griggs A."/>
            <person name="Gujja S."/>
            <person name="Heiman D."/>
            <person name="Hepburn T."/>
            <person name="Howarth C."/>
            <person name="Jen D."/>
            <person name="Larson L."/>
            <person name="Lewis B."/>
            <person name="Mehta T."/>
            <person name="Park D."/>
            <person name="Pearson M."/>
            <person name="Roberts A."/>
            <person name="Saif S."/>
            <person name="Shenoy N."/>
            <person name="Sisk P."/>
            <person name="Stolte C."/>
            <person name="Sykes S."/>
            <person name="Thomson T."/>
            <person name="Walk T."/>
            <person name="White J."/>
            <person name="Yandava C."/>
            <person name="Burger G."/>
            <person name="Gray M.W."/>
            <person name="Holland P.W.H."/>
            <person name="King N."/>
            <person name="Lang F.B.F."/>
            <person name="Roger A.J."/>
            <person name="Ruiz-Trillo I."/>
            <person name="Lander E."/>
            <person name="Nusbaum C."/>
        </authorList>
    </citation>
    <scope>NUCLEOTIDE SEQUENCE [LARGE SCALE GENOMIC DNA]</scope>
    <source>
        <strain evidence="3 4">DAOM BR117</strain>
    </source>
</reference>
<accession>A0A0L0HPV1</accession>
<organism evidence="3 4">
    <name type="scientific">Spizellomyces punctatus (strain DAOM BR117)</name>
    <dbReference type="NCBI Taxonomy" id="645134"/>
    <lineage>
        <taxon>Eukaryota</taxon>
        <taxon>Fungi</taxon>
        <taxon>Fungi incertae sedis</taxon>
        <taxon>Chytridiomycota</taxon>
        <taxon>Chytridiomycota incertae sedis</taxon>
        <taxon>Chytridiomycetes</taxon>
        <taxon>Spizellomycetales</taxon>
        <taxon>Spizellomycetaceae</taxon>
        <taxon>Spizellomyces</taxon>
    </lineage>
</organism>
<dbReference type="VEuPathDB" id="FungiDB:SPPG_02160"/>
<proteinExistence type="predicted"/>
<dbReference type="EMBL" id="KQ257452">
    <property type="protein sequence ID" value="KND03096.1"/>
    <property type="molecule type" value="Genomic_DNA"/>
</dbReference>
<evidence type="ECO:0000313" key="2">
    <source>
        <dbReference type="EMBL" id="KND03096.1"/>
    </source>
</evidence>
<dbReference type="GeneID" id="27685780"/>
<dbReference type="EMBL" id="KQ257452">
    <property type="protein sequence ID" value="KND03112.1"/>
    <property type="molecule type" value="Genomic_DNA"/>
</dbReference>
<keyword evidence="4" id="KW-1185">Reference proteome</keyword>
<protein>
    <submittedName>
        <fullName evidence="3">Uncharacterized protein</fullName>
    </submittedName>
</protein>
<dbReference type="RefSeq" id="XP_016611135.1">
    <property type="nucleotide sequence ID" value="XM_016750459.1"/>
</dbReference>
<dbReference type="RefSeq" id="XP_016611151.1">
    <property type="nucleotide sequence ID" value="XM_016750470.1"/>
</dbReference>
<feature type="region of interest" description="Disordered" evidence="1">
    <location>
        <begin position="90"/>
        <end position="112"/>
    </location>
</feature>
<dbReference type="GeneID" id="27685769"/>
<dbReference type="OrthoDB" id="2137303at2759"/>
<feature type="region of interest" description="Disordered" evidence="1">
    <location>
        <begin position="154"/>
        <end position="177"/>
    </location>
</feature>
<feature type="compositionally biased region" description="Basic and acidic residues" evidence="1">
    <location>
        <begin position="195"/>
        <end position="211"/>
    </location>
</feature>